<dbReference type="AlphaFoldDB" id="A0A1G1XNE7"/>
<dbReference type="EMBL" id="MHHZ01000018">
    <property type="protein sequence ID" value="OGY41444.1"/>
    <property type="molecule type" value="Genomic_DNA"/>
</dbReference>
<dbReference type="InterPro" id="IPR013783">
    <property type="entry name" value="Ig-like_fold"/>
</dbReference>
<dbReference type="InterPro" id="IPR013486">
    <property type="entry name" value="SpoIID/LytB"/>
</dbReference>
<dbReference type="Gene3D" id="2.60.40.10">
    <property type="entry name" value="Immunoglobulins"/>
    <property type="match status" value="2"/>
</dbReference>
<sequence>MKNFLAYNFGWKYNFTKNQAVIKKRSQVDFLISIIMAFLIIFIISQILVYFDKAIRGPYNDRPFSLINPLAINCASAAENEAIKMIQSQYVFEMTKSEKIDFSVGYKNNGSVTWQKSGSGKVELRRIDSKSLAFKASLETAENGPGQIGYFKTTLQAPSSLGTFKFRYVLARNEQEKISGSEFEIAIKVVSSKTNSNIITSNSDVSKSVNTLAINSVGAEAIKMIQSQNDFEMTKSEKIDFSVGYKNNGSATWQKSGSGKVELRRIDSKSLAFKASLESNANGPGQIGYYKTTLQAPSDLGTYKFRYVLARNVQERISGSEFEITIKVVSSKTNQNTANSNPVAPNSTLTNNQTKPMGLAEICLSIKTSDFKAAMVDKRLLEECLKIGIKVTDEGTSYININPQPAPTPTPQPAPTPIPIPIPSPVPQPIPTPTPTPAPVANTGNGPLVRVGLYSTTEPITITANTNYKVKDQTQSVLATVSAGINSQVIFNFQTRTYSLTANGTNLATSSYLRFEGDNNTVFEITSLNQRPAWNQSLNDNKFLGALEIRFSPYTSKLWVINELEMENYLKGLAESSNYSPMEYQKALITAARTYAMYHYNRGTKHADEYYTLDATYDQVYRGYNSQLRLTQVSDAVAQTKGQVVTYNGEVVVTPYYSHSDGRTRSYQEVWGGSFKPWLVSVKEPAGYNKTTLYGHGVGLSAYGAILLANDYHYAFNQILKYYYTGIEIKKIY</sequence>
<accession>A0A1G1XNE7</accession>
<gene>
    <name evidence="3" type="ORF">A2Y82_00825</name>
</gene>
<organism evidence="3 4">
    <name type="scientific">Candidatus Buchananbacteria bacterium RBG_13_36_9</name>
    <dbReference type="NCBI Taxonomy" id="1797530"/>
    <lineage>
        <taxon>Bacteria</taxon>
        <taxon>Candidatus Buchananiibacteriota</taxon>
    </lineage>
</organism>
<keyword evidence="1" id="KW-1133">Transmembrane helix</keyword>
<evidence type="ECO:0000259" key="2">
    <source>
        <dbReference type="Pfam" id="PF08486"/>
    </source>
</evidence>
<feature type="transmembrane region" description="Helical" evidence="1">
    <location>
        <begin position="30"/>
        <end position="51"/>
    </location>
</feature>
<dbReference type="GO" id="GO:0030435">
    <property type="term" value="P:sporulation resulting in formation of a cellular spore"/>
    <property type="evidence" value="ECO:0007669"/>
    <property type="project" value="InterPro"/>
</dbReference>
<dbReference type="Pfam" id="PF08486">
    <property type="entry name" value="SpoIID"/>
    <property type="match status" value="1"/>
</dbReference>
<keyword evidence="1" id="KW-0812">Transmembrane</keyword>
<reference evidence="3 4" key="1">
    <citation type="journal article" date="2016" name="Nat. Commun.">
        <title>Thousands of microbial genomes shed light on interconnected biogeochemical processes in an aquifer system.</title>
        <authorList>
            <person name="Anantharaman K."/>
            <person name="Brown C.T."/>
            <person name="Hug L.A."/>
            <person name="Sharon I."/>
            <person name="Castelle C.J."/>
            <person name="Probst A.J."/>
            <person name="Thomas B.C."/>
            <person name="Singh A."/>
            <person name="Wilkins M.J."/>
            <person name="Karaoz U."/>
            <person name="Brodie E.L."/>
            <person name="Williams K.H."/>
            <person name="Hubbard S.S."/>
            <person name="Banfield J.F."/>
        </authorList>
    </citation>
    <scope>NUCLEOTIDE SEQUENCE [LARGE SCALE GENOMIC DNA]</scope>
</reference>
<dbReference type="NCBIfam" id="TIGR02669">
    <property type="entry name" value="SpoIID_LytB"/>
    <property type="match status" value="1"/>
</dbReference>
<dbReference type="InterPro" id="IPR013693">
    <property type="entry name" value="SpoIID/LytB_N"/>
</dbReference>
<dbReference type="Proteomes" id="UP000176498">
    <property type="component" value="Unassembled WGS sequence"/>
</dbReference>
<name>A0A1G1XNE7_9BACT</name>
<protein>
    <recommendedName>
        <fullName evidence="2">Sporulation stage II protein D amidase enhancer LytB N-terminal domain-containing protein</fullName>
    </recommendedName>
</protein>
<comment type="caution">
    <text evidence="3">The sequence shown here is derived from an EMBL/GenBank/DDBJ whole genome shotgun (WGS) entry which is preliminary data.</text>
</comment>
<evidence type="ECO:0000256" key="1">
    <source>
        <dbReference type="SAM" id="Phobius"/>
    </source>
</evidence>
<keyword evidence="1" id="KW-0472">Membrane</keyword>
<evidence type="ECO:0000313" key="4">
    <source>
        <dbReference type="Proteomes" id="UP000176498"/>
    </source>
</evidence>
<evidence type="ECO:0000313" key="3">
    <source>
        <dbReference type="EMBL" id="OGY41444.1"/>
    </source>
</evidence>
<feature type="domain" description="Sporulation stage II protein D amidase enhancer LytB N-terminal" evidence="2">
    <location>
        <begin position="555"/>
        <end position="647"/>
    </location>
</feature>
<proteinExistence type="predicted"/>